<feature type="domain" description="N-acetylmuramoyl-L-alanine amidase" evidence="1">
    <location>
        <begin position="7"/>
        <end position="144"/>
    </location>
</feature>
<protein>
    <submittedName>
        <fullName evidence="2">Peptidoglycan recognition family protein</fullName>
    </submittedName>
</protein>
<sequence length="238" mass="26609">MVHSTGANNPYLRRYVQPDDGELGKNRYDNDWNRPGLPVCVHAFLGKMAGGGIAVYQTLPWEVQAWHCGRSGNRTHLAFEICEDGLDDRAYFTAVYREAVELTAYLCRRFGLDPLADGVVLDHAEGNRRGIASAHGDVEHWFPRFGKSMDDFRRETAALLRRPVEKEAEDLTLQELDARIDARIRTVLEGTGSRASSWAQEELARAMAHGITDGTRPGGYATREEVALMAERVYSGRA</sequence>
<keyword evidence="3" id="KW-1185">Reference proteome</keyword>
<dbReference type="SUPFAM" id="SSF55846">
    <property type="entry name" value="N-acetylmuramoyl-L-alanine amidase-like"/>
    <property type="match status" value="1"/>
</dbReference>
<dbReference type="Gene3D" id="3.40.80.10">
    <property type="entry name" value="Peptidoglycan recognition protein-like"/>
    <property type="match status" value="1"/>
</dbReference>
<evidence type="ECO:0000259" key="1">
    <source>
        <dbReference type="SMART" id="SM00644"/>
    </source>
</evidence>
<dbReference type="Proteomes" id="UP001491552">
    <property type="component" value="Unassembled WGS sequence"/>
</dbReference>
<proteinExistence type="predicted"/>
<dbReference type="InterPro" id="IPR002502">
    <property type="entry name" value="Amidase_domain"/>
</dbReference>
<dbReference type="RefSeq" id="WP_349134517.1">
    <property type="nucleotide sequence ID" value="NZ_JBBMFF010000063.1"/>
</dbReference>
<accession>A0ABV1G379</accession>
<dbReference type="CDD" id="cd06583">
    <property type="entry name" value="PGRP"/>
    <property type="match status" value="1"/>
</dbReference>
<dbReference type="InterPro" id="IPR036505">
    <property type="entry name" value="Amidase/PGRP_sf"/>
</dbReference>
<dbReference type="Pfam" id="PF01510">
    <property type="entry name" value="Amidase_2"/>
    <property type="match status" value="1"/>
</dbReference>
<evidence type="ECO:0000313" key="3">
    <source>
        <dbReference type="Proteomes" id="UP001491552"/>
    </source>
</evidence>
<name>A0ABV1G379_9FIRM</name>
<reference evidence="2 3" key="1">
    <citation type="submission" date="2024-03" db="EMBL/GenBank/DDBJ databases">
        <title>Human intestinal bacterial collection.</title>
        <authorList>
            <person name="Pauvert C."/>
            <person name="Hitch T.C.A."/>
            <person name="Clavel T."/>
        </authorList>
    </citation>
    <scope>NUCLEOTIDE SEQUENCE [LARGE SCALE GENOMIC DNA]</scope>
    <source>
        <strain evidence="2 3">CLA-AA-H192</strain>
    </source>
</reference>
<dbReference type="SMART" id="SM00644">
    <property type="entry name" value="Ami_2"/>
    <property type="match status" value="1"/>
</dbReference>
<organism evidence="2 3">
    <name type="scientific">Faecousia intestinalis</name>
    <dbReference type="NCBI Taxonomy" id="3133167"/>
    <lineage>
        <taxon>Bacteria</taxon>
        <taxon>Bacillati</taxon>
        <taxon>Bacillota</taxon>
        <taxon>Clostridia</taxon>
        <taxon>Eubacteriales</taxon>
        <taxon>Oscillospiraceae</taxon>
        <taxon>Faecousia</taxon>
    </lineage>
</organism>
<gene>
    <name evidence="2" type="ORF">WMO66_00865</name>
</gene>
<comment type="caution">
    <text evidence="2">The sequence shown here is derived from an EMBL/GenBank/DDBJ whole genome shotgun (WGS) entry which is preliminary data.</text>
</comment>
<evidence type="ECO:0000313" key="2">
    <source>
        <dbReference type="EMBL" id="MEQ2509807.1"/>
    </source>
</evidence>
<dbReference type="EMBL" id="JBBMFF010000063">
    <property type="protein sequence ID" value="MEQ2509807.1"/>
    <property type="molecule type" value="Genomic_DNA"/>
</dbReference>